<sequence length="357" mass="39512">MEGTQVQSADEVSWLTLRAANGLQIPYIGYVTVNCLGNHPGLAAFKTTVTSAEGKAWGKAFTICQRVECSGPRPRVEGVAKLSRQPPVIIPPHTEMVLWLQWRIGRTLAILKKGKVPCRLCNPNPYPVEVPQRQPLAKVTEVDSTDVQEEQQLVLNSVGPDVIEVAVRRITGDRDSDDDSHPAMSLQGDGLMGEQQQKMSSLLRKWKHVFSRHDEDFGRTGIVKHQIPTGIAPPSQVGGGQTQSLQVTAEEEASWETRQSADPDLLRIKRAKDQRQDRLEEEAPEVGSGSPEHHPQQPLSNCWLPRVTVTGTIQPFEPPRDIQHPTQPDASRHLTHLRGFGQRARTGGCLFDNALLC</sequence>
<keyword evidence="3" id="KW-1185">Reference proteome</keyword>
<evidence type="ECO:0000313" key="3">
    <source>
        <dbReference type="Proteomes" id="UP001497482"/>
    </source>
</evidence>
<gene>
    <name evidence="2" type="ORF">KC01_LOCUS8401</name>
</gene>
<feature type="region of interest" description="Disordered" evidence="1">
    <location>
        <begin position="227"/>
        <end position="300"/>
    </location>
</feature>
<name>A0AAV2JK74_KNICA</name>
<protein>
    <submittedName>
        <fullName evidence="2">Uncharacterized protein</fullName>
    </submittedName>
</protein>
<feature type="compositionally biased region" description="Basic and acidic residues" evidence="1">
    <location>
        <begin position="259"/>
        <end position="278"/>
    </location>
</feature>
<evidence type="ECO:0000313" key="2">
    <source>
        <dbReference type="EMBL" id="CAL1577011.1"/>
    </source>
</evidence>
<feature type="region of interest" description="Disordered" evidence="1">
    <location>
        <begin position="170"/>
        <end position="198"/>
    </location>
</feature>
<dbReference type="AlphaFoldDB" id="A0AAV2JK74"/>
<dbReference type="EMBL" id="OZ035835">
    <property type="protein sequence ID" value="CAL1577011.1"/>
    <property type="molecule type" value="Genomic_DNA"/>
</dbReference>
<accession>A0AAV2JK74</accession>
<reference evidence="2 3" key="1">
    <citation type="submission" date="2024-04" db="EMBL/GenBank/DDBJ databases">
        <authorList>
            <person name="Waldvogel A.-M."/>
            <person name="Schoenle A."/>
        </authorList>
    </citation>
    <scope>NUCLEOTIDE SEQUENCE [LARGE SCALE GENOMIC DNA]</scope>
</reference>
<dbReference type="Proteomes" id="UP001497482">
    <property type="component" value="Chromosome 13"/>
</dbReference>
<evidence type="ECO:0000256" key="1">
    <source>
        <dbReference type="SAM" id="MobiDB-lite"/>
    </source>
</evidence>
<proteinExistence type="predicted"/>
<organism evidence="2 3">
    <name type="scientific">Knipowitschia caucasica</name>
    <name type="common">Caucasian dwarf goby</name>
    <name type="synonym">Pomatoschistus caucasicus</name>
    <dbReference type="NCBI Taxonomy" id="637954"/>
    <lineage>
        <taxon>Eukaryota</taxon>
        <taxon>Metazoa</taxon>
        <taxon>Chordata</taxon>
        <taxon>Craniata</taxon>
        <taxon>Vertebrata</taxon>
        <taxon>Euteleostomi</taxon>
        <taxon>Actinopterygii</taxon>
        <taxon>Neopterygii</taxon>
        <taxon>Teleostei</taxon>
        <taxon>Neoteleostei</taxon>
        <taxon>Acanthomorphata</taxon>
        <taxon>Gobiaria</taxon>
        <taxon>Gobiiformes</taxon>
        <taxon>Gobioidei</taxon>
        <taxon>Gobiidae</taxon>
        <taxon>Gobiinae</taxon>
        <taxon>Knipowitschia</taxon>
    </lineage>
</organism>